<keyword evidence="7" id="KW-1185">Reference proteome</keyword>
<evidence type="ECO:0000313" key="7">
    <source>
        <dbReference type="Proteomes" id="UP000470246"/>
    </source>
</evidence>
<keyword evidence="3" id="KW-0805">Transcription regulation</keyword>
<evidence type="ECO:0000256" key="4">
    <source>
        <dbReference type="ARBA" id="ARBA00023163"/>
    </source>
</evidence>
<dbReference type="Proteomes" id="UP000470246">
    <property type="component" value="Unassembled WGS sequence"/>
</dbReference>
<name>A0A7K3VYE9_9ACTN</name>
<dbReference type="AlphaFoldDB" id="A0A7K3VYE9"/>
<proteinExistence type="predicted"/>
<evidence type="ECO:0000313" key="6">
    <source>
        <dbReference type="EMBL" id="NEK56924.1"/>
    </source>
</evidence>
<evidence type="ECO:0000256" key="3">
    <source>
        <dbReference type="ARBA" id="ARBA00023015"/>
    </source>
</evidence>
<organism evidence="6 7">
    <name type="scientific">Geodermatophilus sabuli</name>
    <dbReference type="NCBI Taxonomy" id="1564158"/>
    <lineage>
        <taxon>Bacteria</taxon>
        <taxon>Bacillati</taxon>
        <taxon>Actinomycetota</taxon>
        <taxon>Actinomycetes</taxon>
        <taxon>Geodermatophilales</taxon>
        <taxon>Geodermatophilaceae</taxon>
        <taxon>Geodermatophilus</taxon>
    </lineage>
</organism>
<dbReference type="InterPro" id="IPR012074">
    <property type="entry name" value="GAF_ANTAR"/>
</dbReference>
<reference evidence="6 7" key="1">
    <citation type="submission" date="2020-02" db="EMBL/GenBank/DDBJ databases">
        <title>Geodermatophilus sabuli CPCC 205279 I12A-02694.</title>
        <authorList>
            <person name="Jiang Z."/>
        </authorList>
    </citation>
    <scope>NUCLEOTIDE SEQUENCE [LARGE SCALE GENOMIC DNA]</scope>
    <source>
        <strain evidence="6 7">I12A-02694</strain>
    </source>
</reference>
<dbReference type="InterPro" id="IPR011006">
    <property type="entry name" value="CheY-like_superfamily"/>
</dbReference>
<dbReference type="Gene3D" id="1.10.10.10">
    <property type="entry name" value="Winged helix-like DNA-binding domain superfamily/Winged helix DNA-binding domain"/>
    <property type="match status" value="1"/>
</dbReference>
<keyword evidence="2" id="KW-0418">Kinase</keyword>
<comment type="caution">
    <text evidence="6">The sequence shown here is derived from an EMBL/GenBank/DDBJ whole genome shotgun (WGS) entry which is preliminary data.</text>
</comment>
<evidence type="ECO:0000256" key="1">
    <source>
        <dbReference type="ARBA" id="ARBA00022679"/>
    </source>
</evidence>
<dbReference type="GO" id="GO:0016301">
    <property type="term" value="F:kinase activity"/>
    <property type="evidence" value="ECO:0007669"/>
    <property type="project" value="UniProtKB-KW"/>
</dbReference>
<dbReference type="SMART" id="SM00065">
    <property type="entry name" value="GAF"/>
    <property type="match status" value="1"/>
</dbReference>
<evidence type="ECO:0000259" key="5">
    <source>
        <dbReference type="PROSITE" id="PS50921"/>
    </source>
</evidence>
<dbReference type="Pfam" id="PF03861">
    <property type="entry name" value="ANTAR"/>
    <property type="match status" value="1"/>
</dbReference>
<keyword evidence="1" id="KW-0808">Transferase</keyword>
<dbReference type="PIRSF" id="PIRSF036625">
    <property type="entry name" value="GAF_ANTAR"/>
    <property type="match status" value="1"/>
</dbReference>
<dbReference type="Pfam" id="PF13185">
    <property type="entry name" value="GAF_2"/>
    <property type="match status" value="1"/>
</dbReference>
<dbReference type="EMBL" id="JAAGWF010000004">
    <property type="protein sequence ID" value="NEK56924.1"/>
    <property type="molecule type" value="Genomic_DNA"/>
</dbReference>
<evidence type="ECO:0000256" key="2">
    <source>
        <dbReference type="ARBA" id="ARBA00022777"/>
    </source>
</evidence>
<dbReference type="PROSITE" id="PS50921">
    <property type="entry name" value="ANTAR"/>
    <property type="match status" value="1"/>
</dbReference>
<dbReference type="InterPro" id="IPR036388">
    <property type="entry name" value="WH-like_DNA-bd_sf"/>
</dbReference>
<dbReference type="InterPro" id="IPR003018">
    <property type="entry name" value="GAF"/>
</dbReference>
<dbReference type="GO" id="GO:0003723">
    <property type="term" value="F:RNA binding"/>
    <property type="evidence" value="ECO:0007669"/>
    <property type="project" value="InterPro"/>
</dbReference>
<dbReference type="Gene3D" id="3.30.450.40">
    <property type="match status" value="1"/>
</dbReference>
<accession>A0A7K3VYE9</accession>
<keyword evidence="4" id="KW-0804">Transcription</keyword>
<dbReference type="InterPro" id="IPR029016">
    <property type="entry name" value="GAF-like_dom_sf"/>
</dbReference>
<protein>
    <submittedName>
        <fullName evidence="6">GAF and ANTAR domain-containing protein</fullName>
    </submittedName>
</protein>
<gene>
    <name evidence="6" type="ORF">GCU56_03440</name>
</gene>
<dbReference type="InterPro" id="IPR005561">
    <property type="entry name" value="ANTAR"/>
</dbReference>
<dbReference type="RefSeq" id="WP_163480111.1">
    <property type="nucleotide sequence ID" value="NZ_JAAGWF010000004.1"/>
</dbReference>
<dbReference type="SUPFAM" id="SSF55781">
    <property type="entry name" value="GAF domain-like"/>
    <property type="match status" value="1"/>
</dbReference>
<feature type="domain" description="ANTAR" evidence="5">
    <location>
        <begin position="167"/>
        <end position="228"/>
    </location>
</feature>
<dbReference type="SUPFAM" id="SSF52172">
    <property type="entry name" value="CheY-like"/>
    <property type="match status" value="1"/>
</dbReference>
<sequence>MTTLGSKQSQDDADLLAALASGGDLKTFLADLVELAAKSTPRAAACGLTMARSSGPVTVTATDALAQQADEGQYELDDGPCLEAMREGVVVRVEDMTRETRWGVYPARAADAGVRSSLSLPLVVEGRSRGALNLYATEPGAFGPDDETTGTNWAGHASGALGVALRIADSDERADALQGGLDTRTTIGQAVGLLMAQERCTAEQAFTLLRLSSQRRNVKLRDVATSVVTTFEAGLPDGPARW</sequence>
<dbReference type="SMART" id="SM01012">
    <property type="entry name" value="ANTAR"/>
    <property type="match status" value="1"/>
</dbReference>